<feature type="transmembrane region" description="Helical" evidence="1">
    <location>
        <begin position="35"/>
        <end position="54"/>
    </location>
</feature>
<dbReference type="PATRIC" id="fig|1196324.3.peg.3488"/>
<sequence length="389" mass="42535">MISSLLTFIAFLLFPALIIYLCSTFPVLQRLGIAIICYLVGVAVGNSGLLPSGFGDIQATIQDVSVALALPMLLFSLDVKKWLKRADTGLFSMLLAVIAIAVTTFILQLATHTHYADSWKLSGMAAAVYTGGTPNLAAMKAALHVDNNTYILFNTYDTVFSLLYILFMSTVARFFFQKMFRLRPFSADSQAAYSENASDISDESVATYKKLLHGKHAFKLLAVLFIAGFILAISWGVTRFIPEDHVTEVTILLITSFGIIGSFITPLRQVKYTFHLGMYIIYLFCFTVATMTDLRVLEQLNGVILSYVVVSIFGSMLIHALLCKLFHIDSDTMIITSVSAICSPPFVPGVVSGLKNKAVLITGLVTGIIGYAIGNYLGIALALLYQTIF</sequence>
<dbReference type="eggNOG" id="COG5505">
    <property type="taxonomic scope" value="Bacteria"/>
</dbReference>
<dbReference type="Proteomes" id="UP000004080">
    <property type="component" value="Unassembled WGS sequence"/>
</dbReference>
<gene>
    <name evidence="2" type="ORF">A374_17079</name>
</gene>
<keyword evidence="1" id="KW-0472">Membrane</keyword>
<name>I8AFH8_9BACL</name>
<feature type="transmembrane region" description="Helical" evidence="1">
    <location>
        <begin position="89"/>
        <end position="110"/>
    </location>
</feature>
<comment type="caution">
    <text evidence="2">The sequence shown here is derived from an EMBL/GenBank/DDBJ whole genome shotgun (WGS) entry which is preliminary data.</text>
</comment>
<evidence type="ECO:0000313" key="3">
    <source>
        <dbReference type="Proteomes" id="UP000004080"/>
    </source>
</evidence>
<feature type="transmembrane region" description="Helical" evidence="1">
    <location>
        <begin position="303"/>
        <end position="322"/>
    </location>
</feature>
<evidence type="ECO:0000313" key="2">
    <source>
        <dbReference type="EMBL" id="EIT84114.1"/>
    </source>
</evidence>
<accession>I8AFH8</accession>
<dbReference type="PANTHER" id="PTHR34289:SF8">
    <property type="entry name" value="DUF819 DOMAIN-CONTAINING PROTEIN"/>
    <property type="match status" value="1"/>
</dbReference>
<protein>
    <recommendedName>
        <fullName evidence="4">Integral inner membrane protein</fullName>
    </recommendedName>
</protein>
<feature type="transmembrane region" description="Helical" evidence="1">
    <location>
        <begin position="217"/>
        <end position="237"/>
    </location>
</feature>
<organism evidence="2 3">
    <name type="scientific">Fictibacillus macauensis ZFHKF-1</name>
    <dbReference type="NCBI Taxonomy" id="1196324"/>
    <lineage>
        <taxon>Bacteria</taxon>
        <taxon>Bacillati</taxon>
        <taxon>Bacillota</taxon>
        <taxon>Bacilli</taxon>
        <taxon>Bacillales</taxon>
        <taxon>Fictibacillaceae</taxon>
        <taxon>Fictibacillus</taxon>
    </lineage>
</organism>
<proteinExistence type="predicted"/>
<feature type="transmembrane region" description="Helical" evidence="1">
    <location>
        <begin position="279"/>
        <end position="297"/>
    </location>
</feature>
<feature type="transmembrane region" description="Helical" evidence="1">
    <location>
        <begin position="158"/>
        <end position="176"/>
    </location>
</feature>
<feature type="transmembrane region" description="Helical" evidence="1">
    <location>
        <begin position="334"/>
        <end position="354"/>
    </location>
</feature>
<dbReference type="EMBL" id="AKKV01000040">
    <property type="protein sequence ID" value="EIT84114.1"/>
    <property type="molecule type" value="Genomic_DNA"/>
</dbReference>
<keyword evidence="1" id="KW-0812">Transmembrane</keyword>
<dbReference type="InterPro" id="IPR008537">
    <property type="entry name" value="DUF819"/>
</dbReference>
<keyword evidence="1" id="KW-1133">Transmembrane helix</keyword>
<dbReference type="Pfam" id="PF05684">
    <property type="entry name" value="DUF819"/>
    <property type="match status" value="1"/>
</dbReference>
<reference evidence="2 3" key="1">
    <citation type="journal article" date="2012" name="J. Bacteriol.">
        <title>Genome of Bacillus macauensis ZFHKF-1, a Long-Chain-Forming Bacterium.</title>
        <authorList>
            <person name="Cai L."/>
            <person name="Zhang T."/>
        </authorList>
    </citation>
    <scope>NUCLEOTIDE SEQUENCE [LARGE SCALE GENOMIC DNA]</scope>
    <source>
        <strain evidence="2 3">ZFHKF-1</strain>
    </source>
</reference>
<dbReference type="PANTHER" id="PTHR34289">
    <property type="entry name" value="PROTEIN, PUTATIVE (DUF819)-RELATED"/>
    <property type="match status" value="1"/>
</dbReference>
<feature type="transmembrane region" description="Helical" evidence="1">
    <location>
        <begin position="249"/>
        <end position="267"/>
    </location>
</feature>
<dbReference type="AlphaFoldDB" id="I8AFH8"/>
<feature type="transmembrane region" description="Helical" evidence="1">
    <location>
        <begin position="6"/>
        <end position="28"/>
    </location>
</feature>
<dbReference type="STRING" id="1196324.A374_17079"/>
<keyword evidence="3" id="KW-1185">Reference proteome</keyword>
<evidence type="ECO:0000256" key="1">
    <source>
        <dbReference type="SAM" id="Phobius"/>
    </source>
</evidence>
<dbReference type="RefSeq" id="WP_007203485.1">
    <property type="nucleotide sequence ID" value="NZ_AKKV01000040.1"/>
</dbReference>
<dbReference type="OrthoDB" id="653763at2"/>
<feature type="transmembrane region" description="Helical" evidence="1">
    <location>
        <begin position="360"/>
        <end position="385"/>
    </location>
</feature>
<evidence type="ECO:0008006" key="4">
    <source>
        <dbReference type="Google" id="ProtNLM"/>
    </source>
</evidence>